<dbReference type="AlphaFoldDB" id="A0A5C6F8U1"/>
<sequence length="740" mass="81143">MADQPRFLLGNGHNLTSRVKVTKILEPKPPPYDIKTAKARLAPQFSSTAKSLAEIPDAACPDDYAVALLTLHPEYTAKSYFPGELLREARMEAIGSRPARVKPQAWNKKASPEEAPTTQLYVAASRRNFASFANQLPGLSESDTSTKQLFEIEVFKALDVNDRTQRVDRTAKDPLLEVVLHTSGVPRAGRIVEAFEEYADTLNLRPDFDRRFEVGSLCFLPVRAANTDIDKLGQFAFLRTIRQMPELRPMKPIIRTSGKSKPFAVKLPKDPPLDPQVKAAVFDGGLTDEASFGSFVHGHEPVGIGAPVETFVDHGTSVTSALLYGPLRKGDTVRQPYGQVDHYRVLDDHSAKDPYDLYDTLARIRDVLQVRKYGFVNLSIGPSLPIEDDDVHAWTAVLDSLLSSGETLATVAIGNAGEKDRPSGNARVQVPSDSVNALAVGATDRSNEKWARAKYSCYGPGRSPGVIKPEVVSFGGCSAEPFFVMDSSLTIAIPEAGTSLASPATLRLGMGVRAHFGADFSALAIKALLVHCCEPHETQSSDEIGWGRVPGDVEQLVVCGDGVARVVFQGELTPGQYLRAPVPMPAGKLTGMVSISATFCFASETDPNDPGNYTRGGLDVTFRPNADKYAVDAAHPKSSSFFRSSDYDTEGSLRRNAHKWETTLHRQRSFQPKSLKDPMFDVHYQVRESGRTTRASDKIRYAMIVTINAPKMPDLYDKIVQRFQTQIEPMTPLIEVPIRV</sequence>
<dbReference type="InterPro" id="IPR000209">
    <property type="entry name" value="Peptidase_S8/S53_dom"/>
</dbReference>
<dbReference type="OrthoDB" id="9798386at2"/>
<proteinExistence type="predicted"/>
<dbReference type="GO" id="GO:0004252">
    <property type="term" value="F:serine-type endopeptidase activity"/>
    <property type="evidence" value="ECO:0007669"/>
    <property type="project" value="InterPro"/>
</dbReference>
<gene>
    <name evidence="2" type="ORF">Poly59_22340</name>
</gene>
<dbReference type="InterPro" id="IPR034074">
    <property type="entry name" value="Y4bN_pept_dom"/>
</dbReference>
<protein>
    <recommendedName>
        <fullName evidence="1">Peptidase S8/S53 domain-containing protein</fullName>
    </recommendedName>
</protein>
<feature type="domain" description="Peptidase S8/S53" evidence="1">
    <location>
        <begin position="292"/>
        <end position="547"/>
    </location>
</feature>
<evidence type="ECO:0000313" key="2">
    <source>
        <dbReference type="EMBL" id="TWU55931.1"/>
    </source>
</evidence>
<dbReference type="GO" id="GO:0006508">
    <property type="term" value="P:proteolysis"/>
    <property type="evidence" value="ECO:0007669"/>
    <property type="project" value="InterPro"/>
</dbReference>
<reference evidence="2 3" key="1">
    <citation type="submission" date="2019-02" db="EMBL/GenBank/DDBJ databases">
        <title>Deep-cultivation of Planctomycetes and their phenomic and genomic characterization uncovers novel biology.</title>
        <authorList>
            <person name="Wiegand S."/>
            <person name="Jogler M."/>
            <person name="Boedeker C."/>
            <person name="Pinto D."/>
            <person name="Vollmers J."/>
            <person name="Rivas-Marin E."/>
            <person name="Kohn T."/>
            <person name="Peeters S.H."/>
            <person name="Heuer A."/>
            <person name="Rast P."/>
            <person name="Oberbeckmann S."/>
            <person name="Bunk B."/>
            <person name="Jeske O."/>
            <person name="Meyerdierks A."/>
            <person name="Storesund J.E."/>
            <person name="Kallscheuer N."/>
            <person name="Luecker S."/>
            <person name="Lage O.M."/>
            <person name="Pohl T."/>
            <person name="Merkel B.J."/>
            <person name="Hornburger P."/>
            <person name="Mueller R.-W."/>
            <person name="Bruemmer F."/>
            <person name="Labrenz M."/>
            <person name="Spormann A.M."/>
            <person name="Op Den Camp H."/>
            <person name="Overmann J."/>
            <person name="Amann R."/>
            <person name="Jetten M.S.M."/>
            <person name="Mascher T."/>
            <person name="Medema M.H."/>
            <person name="Devos D.P."/>
            <person name="Kaster A.-K."/>
            <person name="Ovreas L."/>
            <person name="Rohde M."/>
            <person name="Galperin M.Y."/>
            <person name="Jogler C."/>
        </authorList>
    </citation>
    <scope>NUCLEOTIDE SEQUENCE [LARGE SCALE GENOMIC DNA]</scope>
    <source>
        <strain evidence="2 3">Poly59</strain>
    </source>
</reference>
<dbReference type="EMBL" id="SJPX01000002">
    <property type="protein sequence ID" value="TWU55931.1"/>
    <property type="molecule type" value="Genomic_DNA"/>
</dbReference>
<dbReference type="SUPFAM" id="SSF52743">
    <property type="entry name" value="Subtilisin-like"/>
    <property type="match status" value="1"/>
</dbReference>
<organism evidence="2 3">
    <name type="scientific">Rubripirellula reticaptiva</name>
    <dbReference type="NCBI Taxonomy" id="2528013"/>
    <lineage>
        <taxon>Bacteria</taxon>
        <taxon>Pseudomonadati</taxon>
        <taxon>Planctomycetota</taxon>
        <taxon>Planctomycetia</taxon>
        <taxon>Pirellulales</taxon>
        <taxon>Pirellulaceae</taxon>
        <taxon>Rubripirellula</taxon>
    </lineage>
</organism>
<dbReference type="RefSeq" id="WP_146534036.1">
    <property type="nucleotide sequence ID" value="NZ_SJPX01000002.1"/>
</dbReference>
<keyword evidence="3" id="KW-1185">Reference proteome</keyword>
<evidence type="ECO:0000313" key="3">
    <source>
        <dbReference type="Proteomes" id="UP000317977"/>
    </source>
</evidence>
<dbReference type="Pfam" id="PF00082">
    <property type="entry name" value="Peptidase_S8"/>
    <property type="match status" value="1"/>
</dbReference>
<dbReference type="InterPro" id="IPR036852">
    <property type="entry name" value="Peptidase_S8/S53_dom_sf"/>
</dbReference>
<accession>A0A5C6F8U1</accession>
<dbReference type="Proteomes" id="UP000317977">
    <property type="component" value="Unassembled WGS sequence"/>
</dbReference>
<name>A0A5C6F8U1_9BACT</name>
<comment type="caution">
    <text evidence="2">The sequence shown here is derived from an EMBL/GenBank/DDBJ whole genome shotgun (WGS) entry which is preliminary data.</text>
</comment>
<dbReference type="Gene3D" id="3.40.50.200">
    <property type="entry name" value="Peptidase S8/S53 domain"/>
    <property type="match status" value="1"/>
</dbReference>
<evidence type="ECO:0000259" key="1">
    <source>
        <dbReference type="Pfam" id="PF00082"/>
    </source>
</evidence>
<dbReference type="CDD" id="cd04847">
    <property type="entry name" value="Peptidases_S8_Subtilisin_like_2"/>
    <property type="match status" value="1"/>
</dbReference>